<evidence type="ECO:0000256" key="1">
    <source>
        <dbReference type="SAM" id="SignalP"/>
    </source>
</evidence>
<reference evidence="2" key="1">
    <citation type="submission" date="2020-01" db="EMBL/GenBank/DDBJ databases">
        <authorList>
            <person name="Meier V. D."/>
            <person name="Meier V D."/>
        </authorList>
    </citation>
    <scope>NUCLEOTIDE SEQUENCE</scope>
    <source>
        <strain evidence="2">HLG_WM_MAG_10</strain>
    </source>
</reference>
<name>A0A6S6SKF8_9BACT</name>
<evidence type="ECO:0000313" key="2">
    <source>
        <dbReference type="EMBL" id="CAA6810668.1"/>
    </source>
</evidence>
<protein>
    <recommendedName>
        <fullName evidence="3">T9SS C-terminal target domain-containing protein</fullName>
    </recommendedName>
</protein>
<organism evidence="2">
    <name type="scientific">uncultured Aureispira sp</name>
    <dbReference type="NCBI Taxonomy" id="1331704"/>
    <lineage>
        <taxon>Bacteria</taxon>
        <taxon>Pseudomonadati</taxon>
        <taxon>Bacteroidota</taxon>
        <taxon>Saprospiria</taxon>
        <taxon>Saprospirales</taxon>
        <taxon>Saprospiraceae</taxon>
        <taxon>Aureispira</taxon>
        <taxon>environmental samples</taxon>
    </lineage>
</organism>
<gene>
    <name evidence="2" type="ORF">HELGO_WM14584</name>
</gene>
<feature type="signal peptide" evidence="1">
    <location>
        <begin position="1"/>
        <end position="22"/>
    </location>
</feature>
<sequence>MNKLRCLSVILSCFLAFTSTEAREFVGATAQQNQNNNNNNSFRADCTESRAQTDLAINNVRAMLRAGGDMWWDGNSNARYIVPNVDPASGEPEISALFAGAIWLGAYDDGGNLILAAQTYRSNGNDYWTGPLNPDLGTIEKTDCERWDRHFTVLGDDITALRGDFLDPLNPGVQGTPSRGLLGWPAKGNPHFLAIHGFDIRDYNQDLAPFIDADNDGIYDPYQGDHPIIEVAGCESFNYNTPVYADQMTWWVYNDNGNLHTQTNGQTMKMEIQVTAFGYRTTDAINNQTFYRYKLLNRNKLALNDTYFSLWSDPDLGCANDDYIGCDTVTGMGYVYNQDANDDNPCGTAGSAGYGTDIPALGVDYFRGPLDSAGAEIGLSSFQYHINSPSDPKGDPTAALGFYRLISGFWPNGTNITYGGDGYDPGNQAGVSTPYVFPSFPNETGGGAWSMCTESLSGLDQRFLHTSGPFVLKPGATNEMISGVVWVPSIPDYPCPTLTPLVEADVLAQNLFDNCFKITDGPDAPYIDVIEMNQELVLNLYYSAE</sequence>
<accession>A0A6S6SKF8</accession>
<feature type="non-terminal residue" evidence="2">
    <location>
        <position position="545"/>
    </location>
</feature>
<proteinExistence type="predicted"/>
<evidence type="ECO:0008006" key="3">
    <source>
        <dbReference type="Google" id="ProtNLM"/>
    </source>
</evidence>
<dbReference type="AlphaFoldDB" id="A0A6S6SKF8"/>
<feature type="chain" id="PRO_5028305694" description="T9SS C-terminal target domain-containing protein" evidence="1">
    <location>
        <begin position="23"/>
        <end position="545"/>
    </location>
</feature>
<keyword evidence="1" id="KW-0732">Signal</keyword>
<dbReference type="EMBL" id="CACVAQ010000169">
    <property type="protein sequence ID" value="CAA6810668.1"/>
    <property type="molecule type" value="Genomic_DNA"/>
</dbReference>